<dbReference type="KEGG" id="ccot:CCAX7_13790"/>
<dbReference type="Proteomes" id="UP000287394">
    <property type="component" value="Chromosome"/>
</dbReference>
<gene>
    <name evidence="5" type="ORF">CCAX7_13790</name>
</gene>
<dbReference type="PANTHER" id="PTHR10412">
    <property type="entry name" value="MANNOSYL-OLIGOSACCHARIDE GLUCOSIDASE"/>
    <property type="match status" value="1"/>
</dbReference>
<dbReference type="InterPro" id="IPR054491">
    <property type="entry name" value="MGH1-like_GH"/>
</dbReference>
<organism evidence="5 6">
    <name type="scientific">Capsulimonas corticalis</name>
    <dbReference type="NCBI Taxonomy" id="2219043"/>
    <lineage>
        <taxon>Bacteria</taxon>
        <taxon>Bacillati</taxon>
        <taxon>Armatimonadota</taxon>
        <taxon>Armatimonadia</taxon>
        <taxon>Capsulimonadales</taxon>
        <taxon>Capsulimonadaceae</taxon>
        <taxon>Capsulimonas</taxon>
    </lineage>
</organism>
<evidence type="ECO:0000313" key="5">
    <source>
        <dbReference type="EMBL" id="BDI29328.1"/>
    </source>
</evidence>
<accession>A0A9N7L1T6</accession>
<evidence type="ECO:0000256" key="1">
    <source>
        <dbReference type="ARBA" id="ARBA00010833"/>
    </source>
</evidence>
<dbReference type="Pfam" id="PF22422">
    <property type="entry name" value="MGH1-like_GH"/>
    <property type="match status" value="1"/>
</dbReference>
<comment type="similarity">
    <text evidence="1">Belongs to the glycosyl hydrolase 63 family.</text>
</comment>
<keyword evidence="6" id="KW-1185">Reference proteome</keyword>
<proteinExistence type="inferred from homology"/>
<dbReference type="PANTHER" id="PTHR10412:SF11">
    <property type="entry name" value="MANNOSYL-OLIGOSACCHARIDE GLUCOSIDASE"/>
    <property type="match status" value="1"/>
</dbReference>
<feature type="domain" description="Mannosylglycerate hydrolase MGH1-like glycoside hydrolase" evidence="4">
    <location>
        <begin position="303"/>
        <end position="613"/>
    </location>
</feature>
<dbReference type="InterPro" id="IPR004888">
    <property type="entry name" value="Glycoside_hydrolase_63"/>
</dbReference>
<evidence type="ECO:0000256" key="2">
    <source>
        <dbReference type="ARBA" id="ARBA00022801"/>
    </source>
</evidence>
<evidence type="ECO:0000256" key="3">
    <source>
        <dbReference type="ARBA" id="ARBA00023295"/>
    </source>
</evidence>
<evidence type="ECO:0000259" key="4">
    <source>
        <dbReference type="Pfam" id="PF22422"/>
    </source>
</evidence>
<reference evidence="5 6" key="1">
    <citation type="journal article" date="2019" name="Int. J. Syst. Evol. Microbiol.">
        <title>Capsulimonas corticalis gen. nov., sp. nov., an aerobic capsulated bacterium, of a novel bacterial order, Capsulimonadales ord. nov., of the class Armatimonadia of the phylum Armatimonadetes.</title>
        <authorList>
            <person name="Li J."/>
            <person name="Kudo C."/>
            <person name="Tonouchi A."/>
        </authorList>
    </citation>
    <scope>NUCLEOTIDE SEQUENCE [LARGE SCALE GENOMIC DNA]</scope>
    <source>
        <strain evidence="5 6">AX-7</strain>
    </source>
</reference>
<name>A0A9N7L1T6_9BACT</name>
<keyword evidence="2" id="KW-0378">Hydrolase</keyword>
<dbReference type="GO" id="GO:0009311">
    <property type="term" value="P:oligosaccharide metabolic process"/>
    <property type="evidence" value="ECO:0007669"/>
    <property type="project" value="InterPro"/>
</dbReference>
<keyword evidence="3" id="KW-0326">Glycosidase</keyword>
<dbReference type="AlphaFoldDB" id="A0A9N7L1T6"/>
<dbReference type="InterPro" id="IPR012341">
    <property type="entry name" value="6hp_glycosidase-like_sf"/>
</dbReference>
<evidence type="ECO:0000313" key="6">
    <source>
        <dbReference type="Proteomes" id="UP000287394"/>
    </source>
</evidence>
<dbReference type="EMBL" id="AP025739">
    <property type="protein sequence ID" value="BDI29328.1"/>
    <property type="molecule type" value="Genomic_DNA"/>
</dbReference>
<dbReference type="InterPro" id="IPR008928">
    <property type="entry name" value="6-hairpin_glycosidase_sf"/>
</dbReference>
<dbReference type="GO" id="GO:0006487">
    <property type="term" value="P:protein N-linked glycosylation"/>
    <property type="evidence" value="ECO:0007669"/>
    <property type="project" value="TreeGrafter"/>
</dbReference>
<sequence length="637" mass="71032">MDKFLGAQEDIMIATEESSSQTTGEISAYPNIDIGSIPFSCRGSFLTISLDQTFGRHRLRVQTIRKSAISHKWQAGDDWSHDLLEIAMIVNSVEEPYRTAATADKIQLTALATPMPEVPDHNSFTASSPADHASAVVLFADPETLLIQFSHCDVRLVPPRKLTGVGWITAPSPDRLRWYDGRSLYYFDVSVEDGSATYIPTAQATEGDSADFITLSGAQDSVVATLRVRLNEELAEDSAPEFQKIAAARKDELDDWMAMTPPAPDKYAEAARVAWYLFWNLQVAPSGEYTRQTILPSKRALSQIWSWDNCFNALAAVSSDHRLAWDQLLAILDHQSDTGLLPDSVNDLRANFGFNKPPVWGWTTHRLLKSTPPDRRAFYAGEVYSKIAKFHQWWFRCRDLTQTGLPFYMHGNDSGWDNASIFDEGWPVASPDLLAYLILQAEGLSEMAGLLGRSKEASEWEQQSISLLQLFQTRFVRDDALIFYVLRPEGLVSRTSTSLLTRIPIVLGNRLAPPVLNRLIREITSEELFLAPFGPATEALNSAKYQSNGYWRGPVWGPSTFLVFDSLLQCNETTAAEEIAERFCAACNIQRDFRENYDAVTGAGQYDSGMTWSAADFLLMANWLATKSSAAVGEKEA</sequence>
<protein>
    <recommendedName>
        <fullName evidence="4">Mannosylglycerate hydrolase MGH1-like glycoside hydrolase domain-containing protein</fullName>
    </recommendedName>
</protein>
<dbReference type="Gene3D" id="1.50.10.10">
    <property type="match status" value="1"/>
</dbReference>
<dbReference type="GO" id="GO:0004573">
    <property type="term" value="F:Glc3Man9GlcNAc2 oligosaccharide glucosidase activity"/>
    <property type="evidence" value="ECO:0007669"/>
    <property type="project" value="InterPro"/>
</dbReference>
<dbReference type="SUPFAM" id="SSF48208">
    <property type="entry name" value="Six-hairpin glycosidases"/>
    <property type="match status" value="1"/>
</dbReference>